<accession>A0AAW5VD52</accession>
<dbReference type="GO" id="GO:0071555">
    <property type="term" value="P:cell wall organization"/>
    <property type="evidence" value="ECO:0007669"/>
    <property type="project" value="UniProtKB-UniRule"/>
</dbReference>
<dbReference type="PROSITE" id="PS52029">
    <property type="entry name" value="LD_TPASE"/>
    <property type="match status" value="1"/>
</dbReference>
<dbReference type="GO" id="GO:0009252">
    <property type="term" value="P:peptidoglycan biosynthetic process"/>
    <property type="evidence" value="ECO:0007669"/>
    <property type="project" value="UniProtKB-KW"/>
</dbReference>
<evidence type="ECO:0000259" key="2">
    <source>
        <dbReference type="PROSITE" id="PS52029"/>
    </source>
</evidence>
<dbReference type="PANTHER" id="PTHR38589">
    <property type="entry name" value="BLR0621 PROTEIN"/>
    <property type="match status" value="1"/>
</dbReference>
<dbReference type="RefSeq" id="WP_265356124.1">
    <property type="nucleotide sequence ID" value="NZ_JAMQPS010000002.1"/>
</dbReference>
<reference evidence="3" key="1">
    <citation type="submission" date="2022-06" db="EMBL/GenBank/DDBJ databases">
        <title>Leptospira isolates from biofilms formed at urban environments.</title>
        <authorList>
            <person name="Ribeiro P.S."/>
            <person name="Sousa T."/>
            <person name="Carvalho N."/>
            <person name="Aburjaile F."/>
            <person name="Neves F."/>
            <person name="Oliveira D."/>
            <person name="Blanco L."/>
            <person name="Lima J."/>
            <person name="Costa F."/>
            <person name="Brenig B."/>
            <person name="Soares S."/>
            <person name="Ramos R."/>
            <person name="Goes-Neto A."/>
            <person name="Matiuzzi M."/>
            <person name="Azevedo V."/>
            <person name="Ristow P."/>
        </authorList>
    </citation>
    <scope>NUCLEOTIDE SEQUENCE</scope>
    <source>
        <strain evidence="3">VSF7</strain>
    </source>
</reference>
<dbReference type="GO" id="GO:0016740">
    <property type="term" value="F:transferase activity"/>
    <property type="evidence" value="ECO:0007669"/>
    <property type="project" value="InterPro"/>
</dbReference>
<dbReference type="GO" id="GO:0008360">
    <property type="term" value="P:regulation of cell shape"/>
    <property type="evidence" value="ECO:0007669"/>
    <property type="project" value="UniProtKB-UniRule"/>
</dbReference>
<dbReference type="Proteomes" id="UP001209694">
    <property type="component" value="Unassembled WGS sequence"/>
</dbReference>
<gene>
    <name evidence="3" type="ORF">ND810_10810</name>
</gene>
<keyword evidence="1" id="KW-0961">Cell wall biogenesis/degradation</keyword>
<comment type="caution">
    <text evidence="3">The sequence shown here is derived from an EMBL/GenBank/DDBJ whole genome shotgun (WGS) entry which is preliminary data.</text>
</comment>
<evidence type="ECO:0000256" key="1">
    <source>
        <dbReference type="PROSITE-ProRule" id="PRU01373"/>
    </source>
</evidence>
<dbReference type="AlphaFoldDB" id="A0AAW5VD52"/>
<keyword evidence="1" id="KW-0133">Cell shape</keyword>
<protein>
    <submittedName>
        <fullName evidence="3">L,D-transpeptidase family protein</fullName>
    </submittedName>
</protein>
<organism evidence="3 4">
    <name type="scientific">Leptospira levettii</name>
    <dbReference type="NCBI Taxonomy" id="2023178"/>
    <lineage>
        <taxon>Bacteria</taxon>
        <taxon>Pseudomonadati</taxon>
        <taxon>Spirochaetota</taxon>
        <taxon>Spirochaetia</taxon>
        <taxon>Leptospirales</taxon>
        <taxon>Leptospiraceae</taxon>
        <taxon>Leptospira</taxon>
    </lineage>
</organism>
<name>A0AAW5VD52_9LEPT</name>
<dbReference type="InterPro" id="IPR005490">
    <property type="entry name" value="LD_TPept_cat_dom"/>
</dbReference>
<feature type="active site" description="Nucleophile" evidence="1">
    <location>
        <position position="216"/>
    </location>
</feature>
<keyword evidence="1" id="KW-0573">Peptidoglycan synthesis</keyword>
<feature type="domain" description="L,D-TPase catalytic" evidence="2">
    <location>
        <begin position="70"/>
        <end position="242"/>
    </location>
</feature>
<evidence type="ECO:0000313" key="4">
    <source>
        <dbReference type="Proteomes" id="UP001209694"/>
    </source>
</evidence>
<dbReference type="Pfam" id="PF03734">
    <property type="entry name" value="YkuD"/>
    <property type="match status" value="1"/>
</dbReference>
<evidence type="ECO:0000313" key="3">
    <source>
        <dbReference type="EMBL" id="MCW7515644.1"/>
    </source>
</evidence>
<proteinExistence type="predicted"/>
<dbReference type="PANTHER" id="PTHR38589:SF1">
    <property type="entry name" value="BLR0621 PROTEIN"/>
    <property type="match status" value="1"/>
</dbReference>
<dbReference type="EMBL" id="JAMQQD010000003">
    <property type="protein sequence ID" value="MCW7515644.1"/>
    <property type="molecule type" value="Genomic_DNA"/>
</dbReference>
<sequence>MVSNRIPQFSGLSLKISSDFLHFRLSSLKINPFFTLFSLLFFVSFASELRSEPQTSFHSGIYQSEQILLIFGKPGETQGELHFYGLEEGEWKLLYPVIPVSFGRSGLISQEQKREGDGFTPYGSFPIRRILGKENLSIRSLEYTQIQKNDHWSDVPTSKHYNQLIRKKEKGATPLWNSPNYQLFIVIEHNTNPSIPGQGSMIFIHPWEETKPTSGCVGVKLVDLQAILQHLDGSKNPFILIIPTDENN</sequence>
<comment type="pathway">
    <text evidence="1">Cell wall biogenesis; peptidoglycan biosynthesis.</text>
</comment>
<feature type="active site" description="Proton donor/acceptor" evidence="1">
    <location>
        <position position="205"/>
    </location>
</feature>